<dbReference type="Proteomes" id="UP001293254">
    <property type="component" value="Unassembled WGS sequence"/>
</dbReference>
<feature type="region of interest" description="Disordered" evidence="1">
    <location>
        <begin position="66"/>
        <end position="106"/>
    </location>
</feature>
<keyword evidence="4" id="KW-1185">Reference proteome</keyword>
<accession>A0AAE2CP48</accession>
<evidence type="ECO:0000313" key="3">
    <source>
        <dbReference type="EMBL" id="KAK4429049.1"/>
    </source>
</evidence>
<gene>
    <name evidence="3" type="ORF">Salat_1204900</name>
</gene>
<reference evidence="3" key="2">
    <citation type="journal article" date="2024" name="Plant">
        <title>Genomic evolution and insights into agronomic trait innovations of Sesamum species.</title>
        <authorList>
            <person name="Miao H."/>
            <person name="Wang L."/>
            <person name="Qu L."/>
            <person name="Liu H."/>
            <person name="Sun Y."/>
            <person name="Le M."/>
            <person name="Wang Q."/>
            <person name="Wei S."/>
            <person name="Zheng Y."/>
            <person name="Lin W."/>
            <person name="Duan Y."/>
            <person name="Cao H."/>
            <person name="Xiong S."/>
            <person name="Wang X."/>
            <person name="Wei L."/>
            <person name="Li C."/>
            <person name="Ma Q."/>
            <person name="Ju M."/>
            <person name="Zhao R."/>
            <person name="Li G."/>
            <person name="Mu C."/>
            <person name="Tian Q."/>
            <person name="Mei H."/>
            <person name="Zhang T."/>
            <person name="Gao T."/>
            <person name="Zhang H."/>
        </authorList>
    </citation>
    <scope>NUCLEOTIDE SEQUENCE</scope>
    <source>
        <strain evidence="3">3651</strain>
    </source>
</reference>
<dbReference type="AlphaFoldDB" id="A0AAE2CP48"/>
<dbReference type="InterPro" id="IPR024752">
    <property type="entry name" value="Myb/SANT-like_dom"/>
</dbReference>
<evidence type="ECO:0000259" key="2">
    <source>
        <dbReference type="Pfam" id="PF12776"/>
    </source>
</evidence>
<sequence>MPFFNFNFKYIVFKRRLDCLRLQYTTFRTMLDTPGVVWNRQTNIVVVEDNLWNNLVMELRAIFSAGDEGEGPQGVVDISSDDGGSDAENVIEIEGDEGSDRSNVSD</sequence>
<organism evidence="3 4">
    <name type="scientific">Sesamum alatum</name>
    <dbReference type="NCBI Taxonomy" id="300844"/>
    <lineage>
        <taxon>Eukaryota</taxon>
        <taxon>Viridiplantae</taxon>
        <taxon>Streptophyta</taxon>
        <taxon>Embryophyta</taxon>
        <taxon>Tracheophyta</taxon>
        <taxon>Spermatophyta</taxon>
        <taxon>Magnoliopsida</taxon>
        <taxon>eudicotyledons</taxon>
        <taxon>Gunneridae</taxon>
        <taxon>Pentapetalae</taxon>
        <taxon>asterids</taxon>
        <taxon>lamiids</taxon>
        <taxon>Lamiales</taxon>
        <taxon>Pedaliaceae</taxon>
        <taxon>Sesamum</taxon>
    </lineage>
</organism>
<dbReference type="EMBL" id="JACGWO010000004">
    <property type="protein sequence ID" value="KAK4429049.1"/>
    <property type="molecule type" value="Genomic_DNA"/>
</dbReference>
<feature type="compositionally biased region" description="Acidic residues" evidence="1">
    <location>
        <begin position="79"/>
        <end position="97"/>
    </location>
</feature>
<name>A0AAE2CP48_9LAMI</name>
<evidence type="ECO:0000313" key="4">
    <source>
        <dbReference type="Proteomes" id="UP001293254"/>
    </source>
</evidence>
<protein>
    <recommendedName>
        <fullName evidence="2">Myb/SANT-like domain-containing protein</fullName>
    </recommendedName>
</protein>
<reference evidence="3" key="1">
    <citation type="submission" date="2020-06" db="EMBL/GenBank/DDBJ databases">
        <authorList>
            <person name="Li T."/>
            <person name="Hu X."/>
            <person name="Zhang T."/>
            <person name="Song X."/>
            <person name="Zhang H."/>
            <person name="Dai N."/>
            <person name="Sheng W."/>
            <person name="Hou X."/>
            <person name="Wei L."/>
        </authorList>
    </citation>
    <scope>NUCLEOTIDE SEQUENCE</scope>
    <source>
        <strain evidence="3">3651</strain>
        <tissue evidence="3">Leaf</tissue>
    </source>
</reference>
<feature type="domain" description="Myb/SANT-like" evidence="2">
    <location>
        <begin position="3"/>
        <end position="54"/>
    </location>
</feature>
<comment type="caution">
    <text evidence="3">The sequence shown here is derived from an EMBL/GenBank/DDBJ whole genome shotgun (WGS) entry which is preliminary data.</text>
</comment>
<evidence type="ECO:0000256" key="1">
    <source>
        <dbReference type="SAM" id="MobiDB-lite"/>
    </source>
</evidence>
<dbReference type="Pfam" id="PF12776">
    <property type="entry name" value="Myb_DNA-bind_3"/>
    <property type="match status" value="1"/>
</dbReference>
<proteinExistence type="predicted"/>